<evidence type="ECO:0000259" key="2">
    <source>
        <dbReference type="Pfam" id="PF06445"/>
    </source>
</evidence>
<dbReference type="OrthoDB" id="4772335at2"/>
<dbReference type="Gene3D" id="3.20.80.10">
    <property type="entry name" value="Regulatory factor, effector binding domain"/>
    <property type="match status" value="1"/>
</dbReference>
<organism evidence="3 4">
    <name type="scientific">Actinotalea fermentans</name>
    <dbReference type="NCBI Taxonomy" id="43671"/>
    <lineage>
        <taxon>Bacteria</taxon>
        <taxon>Bacillati</taxon>
        <taxon>Actinomycetota</taxon>
        <taxon>Actinomycetes</taxon>
        <taxon>Micrococcales</taxon>
        <taxon>Cellulomonadaceae</taxon>
        <taxon>Actinotalea</taxon>
    </lineage>
</organism>
<dbReference type="AlphaFoldDB" id="A0A511Z0V0"/>
<protein>
    <recommendedName>
        <fullName evidence="2">GyrI-like small molecule binding domain-containing protein</fullName>
    </recommendedName>
</protein>
<dbReference type="RefSeq" id="WP_034248666.1">
    <property type="nucleotide sequence ID" value="NZ_BJYK01000009.1"/>
</dbReference>
<evidence type="ECO:0000313" key="4">
    <source>
        <dbReference type="Proteomes" id="UP000321484"/>
    </source>
</evidence>
<dbReference type="Pfam" id="PF06445">
    <property type="entry name" value="GyrI-like"/>
    <property type="match status" value="1"/>
</dbReference>
<gene>
    <name evidence="3" type="ORF">AFE02nite_27860</name>
</gene>
<reference evidence="3 4" key="1">
    <citation type="submission" date="2019-07" db="EMBL/GenBank/DDBJ databases">
        <title>Whole genome shotgun sequence of Actinotalea fermentans NBRC 105374.</title>
        <authorList>
            <person name="Hosoyama A."/>
            <person name="Uohara A."/>
            <person name="Ohji S."/>
            <person name="Ichikawa N."/>
        </authorList>
    </citation>
    <scope>NUCLEOTIDE SEQUENCE [LARGE SCALE GENOMIC DNA]</scope>
    <source>
        <strain evidence="3 4">NBRC 105374</strain>
    </source>
</reference>
<dbReference type="SUPFAM" id="SSF55136">
    <property type="entry name" value="Probable bacterial effector-binding domain"/>
    <property type="match status" value="1"/>
</dbReference>
<feature type="compositionally biased region" description="Polar residues" evidence="1">
    <location>
        <begin position="1"/>
        <end position="10"/>
    </location>
</feature>
<sequence length="211" mass="22444">MAAASTSSANDLRRAHPQLWRAPDTPERITAPPVACLAVDGVGEPGGEAYAAAVGTLFAVSYGLRFSVKAAGGEPWSVMPLEGLWWADDMADYLTGDRARWRWTMLIAQPPVVTAARVADAVAAAARKGRAPAADLLRLEVLDEGDAVQVMHHGPYAAEGPTVAALHAWIADAGLALRGTHHEVYLSDPNRVAPERMRTIIRQPVTARSPA</sequence>
<dbReference type="Proteomes" id="UP000321484">
    <property type="component" value="Unassembled WGS sequence"/>
</dbReference>
<feature type="region of interest" description="Disordered" evidence="1">
    <location>
        <begin position="1"/>
        <end position="25"/>
    </location>
</feature>
<keyword evidence="4" id="KW-1185">Reference proteome</keyword>
<name>A0A511Z0V0_9CELL</name>
<evidence type="ECO:0000256" key="1">
    <source>
        <dbReference type="SAM" id="MobiDB-lite"/>
    </source>
</evidence>
<feature type="domain" description="GyrI-like small molecule binding" evidence="2">
    <location>
        <begin position="32"/>
        <end position="203"/>
    </location>
</feature>
<accession>A0A511Z0V0</accession>
<dbReference type="EMBL" id="BJYK01000009">
    <property type="protein sequence ID" value="GEN81052.1"/>
    <property type="molecule type" value="Genomic_DNA"/>
</dbReference>
<proteinExistence type="predicted"/>
<evidence type="ECO:0000313" key="3">
    <source>
        <dbReference type="EMBL" id="GEN81052.1"/>
    </source>
</evidence>
<dbReference type="InterPro" id="IPR029442">
    <property type="entry name" value="GyrI-like"/>
</dbReference>
<dbReference type="InterPro" id="IPR011256">
    <property type="entry name" value="Reg_factor_effector_dom_sf"/>
</dbReference>
<comment type="caution">
    <text evidence="3">The sequence shown here is derived from an EMBL/GenBank/DDBJ whole genome shotgun (WGS) entry which is preliminary data.</text>
</comment>